<keyword evidence="2" id="KW-0378">Hydrolase</keyword>
<reference evidence="2 3" key="1">
    <citation type="submission" date="2019-02" db="EMBL/GenBank/DDBJ databases">
        <title>Paenibacillus sp. nov., isolated from surface-sterilized tissue of Thalictrum simplex L.</title>
        <authorList>
            <person name="Tuo L."/>
        </authorList>
    </citation>
    <scope>NUCLEOTIDE SEQUENCE [LARGE SCALE GENOMIC DNA]</scope>
    <source>
        <strain evidence="2 3">N2SHLJ1</strain>
    </source>
</reference>
<dbReference type="SUPFAM" id="SSF52141">
    <property type="entry name" value="Uracil-DNA glycosylase-like"/>
    <property type="match status" value="1"/>
</dbReference>
<organism evidence="2 3">
    <name type="scientific">Paenibacillus thalictri</name>
    <dbReference type="NCBI Taxonomy" id="2527873"/>
    <lineage>
        <taxon>Bacteria</taxon>
        <taxon>Bacillati</taxon>
        <taxon>Bacillota</taxon>
        <taxon>Bacilli</taxon>
        <taxon>Bacillales</taxon>
        <taxon>Paenibacillaceae</taxon>
        <taxon>Paenibacillus</taxon>
    </lineage>
</organism>
<dbReference type="Pfam" id="PF03167">
    <property type="entry name" value="UDG"/>
    <property type="match status" value="1"/>
</dbReference>
<accession>A0A4Q9DLG1</accession>
<protein>
    <submittedName>
        <fullName evidence="2">DNA-deoxyinosine glycosylase</fullName>
        <ecNumber evidence="2">3.2.2.15</ecNumber>
    </submittedName>
</protein>
<gene>
    <name evidence="2" type="ORF">EYB31_28440</name>
</gene>
<comment type="caution">
    <text evidence="2">The sequence shown here is derived from an EMBL/GenBank/DDBJ whole genome shotgun (WGS) entry which is preliminary data.</text>
</comment>
<evidence type="ECO:0000313" key="2">
    <source>
        <dbReference type="EMBL" id="TBL72747.1"/>
    </source>
</evidence>
<dbReference type="GO" id="GO:0033958">
    <property type="term" value="F:DNA-deoxyinosine glycosylase activity"/>
    <property type="evidence" value="ECO:0007669"/>
    <property type="project" value="UniProtKB-EC"/>
</dbReference>
<keyword evidence="3" id="KW-1185">Reference proteome</keyword>
<dbReference type="OrthoDB" id="9799921at2"/>
<dbReference type="SMART" id="SM00987">
    <property type="entry name" value="UreE_C"/>
    <property type="match status" value="1"/>
</dbReference>
<evidence type="ECO:0000259" key="1">
    <source>
        <dbReference type="SMART" id="SM00986"/>
    </source>
</evidence>
<dbReference type="InterPro" id="IPR026353">
    <property type="entry name" value="Hypoxan-DNA_Glyclase"/>
</dbReference>
<dbReference type="AlphaFoldDB" id="A0A4Q9DLG1"/>
<dbReference type="Proteomes" id="UP000293142">
    <property type="component" value="Unassembled WGS sequence"/>
</dbReference>
<sequence>MIAAFPPVADERSRTLVLGSMPGVASLTKRQYYGHPRNHFWPIVYGVFDGGAPSPDYEERLAFAAAHGIALWDVLCECEREGSLDSAIRSPVANDFNAFLELYPGITRIFFNGSAAAQLFTRHVDLAAPHQTRLTLEGLPSTSPAHTISYERKLAAWQAIRQPE</sequence>
<dbReference type="EMBL" id="SIRE01000023">
    <property type="protein sequence ID" value="TBL72747.1"/>
    <property type="molecule type" value="Genomic_DNA"/>
</dbReference>
<evidence type="ECO:0000313" key="3">
    <source>
        <dbReference type="Proteomes" id="UP000293142"/>
    </source>
</evidence>
<name>A0A4Q9DLG1_9BACL</name>
<proteinExistence type="predicted"/>
<keyword evidence="2" id="KW-0326">Glycosidase</keyword>
<dbReference type="InterPro" id="IPR005122">
    <property type="entry name" value="Uracil-DNA_glycosylase-like"/>
</dbReference>
<dbReference type="SMART" id="SM00986">
    <property type="entry name" value="UDG"/>
    <property type="match status" value="1"/>
</dbReference>
<dbReference type="EC" id="3.2.2.15" evidence="2"/>
<dbReference type="NCBIfam" id="TIGR04274">
    <property type="entry name" value="hypoxanDNAglyco"/>
    <property type="match status" value="1"/>
</dbReference>
<feature type="domain" description="Uracil-DNA glycosylase-like" evidence="1">
    <location>
        <begin position="6"/>
        <end position="161"/>
    </location>
</feature>
<dbReference type="CDD" id="cd10032">
    <property type="entry name" value="UDG-F6_HDG"/>
    <property type="match status" value="1"/>
</dbReference>
<dbReference type="InterPro" id="IPR036895">
    <property type="entry name" value="Uracil-DNA_glycosylase-like_sf"/>
</dbReference>
<dbReference type="Gene3D" id="3.40.470.10">
    <property type="entry name" value="Uracil-DNA glycosylase-like domain"/>
    <property type="match status" value="1"/>
</dbReference>